<feature type="signal peptide" evidence="3">
    <location>
        <begin position="1"/>
        <end position="29"/>
    </location>
</feature>
<protein>
    <recommendedName>
        <fullName evidence="6">Short chain oxidoreductase</fullName>
    </recommendedName>
</protein>
<keyword evidence="3" id="KW-0732">Signal</keyword>
<organism evidence="4 5">
    <name type="scientific">Talaromyces proteolyticus</name>
    <dbReference type="NCBI Taxonomy" id="1131652"/>
    <lineage>
        <taxon>Eukaryota</taxon>
        <taxon>Fungi</taxon>
        <taxon>Dikarya</taxon>
        <taxon>Ascomycota</taxon>
        <taxon>Pezizomycotina</taxon>
        <taxon>Eurotiomycetes</taxon>
        <taxon>Eurotiomycetidae</taxon>
        <taxon>Eurotiales</taxon>
        <taxon>Trichocomaceae</taxon>
        <taxon>Talaromyces</taxon>
        <taxon>Talaromyces sect. Bacilispori</taxon>
    </lineage>
</organism>
<dbReference type="PANTHER" id="PTHR43544">
    <property type="entry name" value="SHORT-CHAIN DEHYDROGENASE/REDUCTASE"/>
    <property type="match status" value="1"/>
</dbReference>
<dbReference type="PANTHER" id="PTHR43544:SF36">
    <property type="entry name" value="CHAIN OXIDOREDUCTASE (CSGA), PUTATIVE (AFU_ORTHOLOGUE AFUA_4G00910)-RELATED"/>
    <property type="match status" value="1"/>
</dbReference>
<evidence type="ECO:0000256" key="1">
    <source>
        <dbReference type="ARBA" id="ARBA00006484"/>
    </source>
</evidence>
<dbReference type="AlphaFoldDB" id="A0AAD4KKI3"/>
<comment type="caution">
    <text evidence="4">The sequence shown here is derived from an EMBL/GenBank/DDBJ whole genome shotgun (WGS) entry which is preliminary data.</text>
</comment>
<dbReference type="PRINTS" id="PR00080">
    <property type="entry name" value="SDRFAMILY"/>
</dbReference>
<dbReference type="CDD" id="cd05325">
    <property type="entry name" value="carb_red_sniffer_like_SDR_c"/>
    <property type="match status" value="1"/>
</dbReference>
<dbReference type="GO" id="GO:0016491">
    <property type="term" value="F:oxidoreductase activity"/>
    <property type="evidence" value="ECO:0007669"/>
    <property type="project" value="TreeGrafter"/>
</dbReference>
<dbReference type="InterPro" id="IPR002347">
    <property type="entry name" value="SDR_fam"/>
</dbReference>
<dbReference type="RefSeq" id="XP_046069961.1">
    <property type="nucleotide sequence ID" value="XM_046221913.1"/>
</dbReference>
<evidence type="ECO:0000256" key="2">
    <source>
        <dbReference type="RuleBase" id="RU000363"/>
    </source>
</evidence>
<keyword evidence="5" id="KW-1185">Reference proteome</keyword>
<reference evidence="4" key="1">
    <citation type="submission" date="2021-12" db="EMBL/GenBank/DDBJ databases">
        <title>Convergent genome expansion in fungi linked to evolution of root-endophyte symbiosis.</title>
        <authorList>
            <consortium name="DOE Joint Genome Institute"/>
            <person name="Ke Y.-H."/>
            <person name="Bonito G."/>
            <person name="Liao H.-L."/>
            <person name="Looney B."/>
            <person name="Rojas-Flechas A."/>
            <person name="Nash J."/>
            <person name="Hameed K."/>
            <person name="Schadt C."/>
            <person name="Martin F."/>
            <person name="Crous P.W."/>
            <person name="Miettinen O."/>
            <person name="Magnuson J.K."/>
            <person name="Labbe J."/>
            <person name="Jacobson D."/>
            <person name="Doktycz M.J."/>
            <person name="Veneault-Fourrey C."/>
            <person name="Kuo A."/>
            <person name="Mondo S."/>
            <person name="Calhoun S."/>
            <person name="Riley R."/>
            <person name="Ohm R."/>
            <person name="LaButti K."/>
            <person name="Andreopoulos B."/>
            <person name="Pangilinan J."/>
            <person name="Nolan M."/>
            <person name="Tritt A."/>
            <person name="Clum A."/>
            <person name="Lipzen A."/>
            <person name="Daum C."/>
            <person name="Barry K."/>
            <person name="Grigoriev I.V."/>
            <person name="Vilgalys R."/>
        </authorList>
    </citation>
    <scope>NUCLEOTIDE SEQUENCE</scope>
    <source>
        <strain evidence="4">PMI_201</strain>
    </source>
</reference>
<proteinExistence type="inferred from homology"/>
<dbReference type="Gene3D" id="3.40.50.720">
    <property type="entry name" value="NAD(P)-binding Rossmann-like Domain"/>
    <property type="match status" value="1"/>
</dbReference>
<dbReference type="SUPFAM" id="SSF51735">
    <property type="entry name" value="NAD(P)-binding Rossmann-fold domains"/>
    <property type="match status" value="1"/>
</dbReference>
<dbReference type="GO" id="GO:0005737">
    <property type="term" value="C:cytoplasm"/>
    <property type="evidence" value="ECO:0007669"/>
    <property type="project" value="TreeGrafter"/>
</dbReference>
<comment type="similarity">
    <text evidence="1 2">Belongs to the short-chain dehydrogenases/reductases (SDR) family.</text>
</comment>
<dbReference type="EMBL" id="JAJTJA010000009">
    <property type="protein sequence ID" value="KAH8694291.1"/>
    <property type="molecule type" value="Genomic_DNA"/>
</dbReference>
<dbReference type="InterPro" id="IPR036291">
    <property type="entry name" value="NAD(P)-bd_dom_sf"/>
</dbReference>
<sequence length="244" mass="26718">MATYLITGASRGIGLSLVALLASFPSSQVGKVFATARQDNSPKLREIIKQHPGRIQFVKLDVTDNETLKQATAQVERDLHGKGLDILINNAGVMPWTPGGVTSMDDLGEVFNVNVTSVHNITRAFLPLLRKGKTKKIVNISGNYMHLLTPAYKITKAALNMLTMQYALEHGKDGFIFIAVSPGWLKTELGGEAADLPVEVGARATLNIVHNKTEKDNGKFFNIHVEGWEQKEGPNQYNGAELPW</sequence>
<feature type="chain" id="PRO_5042043812" description="Short chain oxidoreductase" evidence="3">
    <location>
        <begin position="30"/>
        <end position="244"/>
    </location>
</feature>
<dbReference type="GeneID" id="70252200"/>
<dbReference type="Pfam" id="PF00106">
    <property type="entry name" value="adh_short"/>
    <property type="match status" value="1"/>
</dbReference>
<evidence type="ECO:0000313" key="5">
    <source>
        <dbReference type="Proteomes" id="UP001201262"/>
    </source>
</evidence>
<dbReference type="InterPro" id="IPR051468">
    <property type="entry name" value="Fungal_SecMetab_SDRs"/>
</dbReference>
<dbReference type="Proteomes" id="UP001201262">
    <property type="component" value="Unassembled WGS sequence"/>
</dbReference>
<evidence type="ECO:0008006" key="6">
    <source>
        <dbReference type="Google" id="ProtNLM"/>
    </source>
</evidence>
<evidence type="ECO:0000313" key="4">
    <source>
        <dbReference type="EMBL" id="KAH8694291.1"/>
    </source>
</evidence>
<name>A0AAD4KKI3_9EURO</name>
<accession>A0AAD4KKI3</accession>
<dbReference type="PRINTS" id="PR00081">
    <property type="entry name" value="GDHRDH"/>
</dbReference>
<gene>
    <name evidence="4" type="ORF">BGW36DRAFT_454900</name>
</gene>
<evidence type="ECO:0000256" key="3">
    <source>
        <dbReference type="SAM" id="SignalP"/>
    </source>
</evidence>